<evidence type="ECO:0000256" key="10">
    <source>
        <dbReference type="SAM" id="SignalP"/>
    </source>
</evidence>
<proteinExistence type="inferred from homology"/>
<feature type="region of interest" description="Disordered" evidence="9">
    <location>
        <begin position="40"/>
        <end position="61"/>
    </location>
</feature>
<keyword evidence="13" id="KW-1185">Reference proteome</keyword>
<keyword evidence="7" id="KW-0325">Glycoprotein</keyword>
<comment type="similarity">
    <text evidence="2 8">Belongs to the TGF-beta family.</text>
</comment>
<evidence type="ECO:0000256" key="3">
    <source>
        <dbReference type="ARBA" id="ARBA00022525"/>
    </source>
</evidence>
<dbReference type="SUPFAM" id="SSF57501">
    <property type="entry name" value="Cystine-knot cytokines"/>
    <property type="match status" value="1"/>
</dbReference>
<evidence type="ECO:0000256" key="9">
    <source>
        <dbReference type="SAM" id="MobiDB-lite"/>
    </source>
</evidence>
<dbReference type="GO" id="GO:0005615">
    <property type="term" value="C:extracellular space"/>
    <property type="evidence" value="ECO:0007669"/>
    <property type="project" value="TreeGrafter"/>
</dbReference>
<keyword evidence="3" id="KW-0964">Secreted</keyword>
<feature type="domain" description="TGF-beta family profile" evidence="11">
    <location>
        <begin position="301"/>
        <end position="425"/>
    </location>
</feature>
<feature type="compositionally biased region" description="Basic and acidic residues" evidence="9">
    <location>
        <begin position="43"/>
        <end position="61"/>
    </location>
</feature>
<dbReference type="Proteomes" id="UP000694557">
    <property type="component" value="Unassembled WGS sequence"/>
</dbReference>
<dbReference type="SMART" id="SM00204">
    <property type="entry name" value="TGFB"/>
    <property type="match status" value="1"/>
</dbReference>
<feature type="signal peptide" evidence="10">
    <location>
        <begin position="1"/>
        <end position="18"/>
    </location>
</feature>
<accession>A0A8C7G8T7</accession>
<comment type="subcellular location">
    <subcellularLocation>
        <location evidence="1">Secreted</location>
    </subcellularLocation>
</comment>
<evidence type="ECO:0000256" key="2">
    <source>
        <dbReference type="ARBA" id="ARBA00006656"/>
    </source>
</evidence>
<evidence type="ECO:0000256" key="1">
    <source>
        <dbReference type="ARBA" id="ARBA00004613"/>
    </source>
</evidence>
<dbReference type="GO" id="GO:0035239">
    <property type="term" value="P:tube morphogenesis"/>
    <property type="evidence" value="ECO:0007669"/>
    <property type="project" value="UniProtKB-ARBA"/>
</dbReference>
<dbReference type="FunFam" id="2.10.90.10:FF:000001">
    <property type="entry name" value="Bone morphogenetic protein 4"/>
    <property type="match status" value="1"/>
</dbReference>
<sequence length="425" mass="47663">MDPIRAAVPLLWLSLCFGNILEAAVLGSLQYPSGADDNGLVSHLDERSRREPTAVSRKDPPINDTIVPHEYMISLYRTLSEIESRGLNSSAPRTARLANTVTSFVDQGKGGKLSPLGQRYLFDLSSLSRTDELVEAELRILRKPPLDLLPVLTWGRNLYRLLLYTCPSEGNSGRRLLDSRTVDVLDGEPPKWDVFDVWASVKARRRSHRTAAGNDLLVACFDLLVVSELTKEAANPLTVGLRRQSRQPQERALLVAFSRTRRKENLFKEIREQIKAVRGDMGFLDPLDLSGDVVGHLSRHRRRRTALTRGGRSGGGSGRRKTRCSRRQLHVNFKELGWDDWIIAPLDYEAHHCEGVCDFPLRSHLEPTNHAIIQTLMNSMDPDSSPPSCCVPSKLSPISILYIDSGNNVVYKQYEDMVVESCGCR</sequence>
<evidence type="ECO:0000313" key="13">
    <source>
        <dbReference type="Proteomes" id="UP000694557"/>
    </source>
</evidence>
<evidence type="ECO:0000256" key="8">
    <source>
        <dbReference type="RuleBase" id="RU000354"/>
    </source>
</evidence>
<dbReference type="PROSITE" id="PS51362">
    <property type="entry name" value="TGF_BETA_2"/>
    <property type="match status" value="1"/>
</dbReference>
<keyword evidence="4 10" id="KW-0732">Signal</keyword>
<dbReference type="PROSITE" id="PS00250">
    <property type="entry name" value="TGF_BETA_1"/>
    <property type="match status" value="1"/>
</dbReference>
<dbReference type="InterPro" id="IPR015615">
    <property type="entry name" value="TGF-beta-rel"/>
</dbReference>
<evidence type="ECO:0000256" key="5">
    <source>
        <dbReference type="ARBA" id="ARBA00023030"/>
    </source>
</evidence>
<keyword evidence="5 8" id="KW-0339">Growth factor</keyword>
<evidence type="ECO:0000313" key="12">
    <source>
        <dbReference type="Ensembl" id="ENSOKIP00005038547.1"/>
    </source>
</evidence>
<dbReference type="GO" id="GO:0008083">
    <property type="term" value="F:growth factor activity"/>
    <property type="evidence" value="ECO:0007669"/>
    <property type="project" value="UniProtKB-KW"/>
</dbReference>
<dbReference type="PANTHER" id="PTHR11848">
    <property type="entry name" value="TGF-BETA FAMILY"/>
    <property type="match status" value="1"/>
</dbReference>
<name>A0A8C7G8T7_ONCKI</name>
<dbReference type="GO" id="GO:0030509">
    <property type="term" value="P:BMP signaling pathway"/>
    <property type="evidence" value="ECO:0007669"/>
    <property type="project" value="TreeGrafter"/>
</dbReference>
<dbReference type="Gene3D" id="2.10.90.10">
    <property type="entry name" value="Cystine-knot cytokines"/>
    <property type="match status" value="1"/>
</dbReference>
<evidence type="ECO:0000259" key="11">
    <source>
        <dbReference type="PROSITE" id="PS51362"/>
    </source>
</evidence>
<dbReference type="Pfam" id="PF00688">
    <property type="entry name" value="TGFb_propeptide"/>
    <property type="match status" value="1"/>
</dbReference>
<dbReference type="PANTHER" id="PTHR11848:SF160">
    <property type="entry name" value="GROWTH_DIFFERENTIATION FACTOR 7"/>
    <property type="match status" value="1"/>
</dbReference>
<organism evidence="12 13">
    <name type="scientific">Oncorhynchus kisutch</name>
    <name type="common">Coho salmon</name>
    <name type="synonym">Salmo kisutch</name>
    <dbReference type="NCBI Taxonomy" id="8019"/>
    <lineage>
        <taxon>Eukaryota</taxon>
        <taxon>Metazoa</taxon>
        <taxon>Chordata</taxon>
        <taxon>Craniata</taxon>
        <taxon>Vertebrata</taxon>
        <taxon>Euteleostomi</taxon>
        <taxon>Actinopterygii</taxon>
        <taxon>Neopterygii</taxon>
        <taxon>Teleostei</taxon>
        <taxon>Protacanthopterygii</taxon>
        <taxon>Salmoniformes</taxon>
        <taxon>Salmonidae</taxon>
        <taxon>Salmoninae</taxon>
        <taxon>Oncorhynchus</taxon>
    </lineage>
</organism>
<dbReference type="InterPro" id="IPR001839">
    <property type="entry name" value="TGF-b_C"/>
</dbReference>
<evidence type="ECO:0000256" key="4">
    <source>
        <dbReference type="ARBA" id="ARBA00022729"/>
    </source>
</evidence>
<dbReference type="Gene3D" id="2.60.120.970">
    <property type="match status" value="1"/>
</dbReference>
<protein>
    <submittedName>
        <fullName evidence="12">Growth differentiation factor 7</fullName>
    </submittedName>
</protein>
<feature type="chain" id="PRO_5034390337" evidence="10">
    <location>
        <begin position="19"/>
        <end position="425"/>
    </location>
</feature>
<evidence type="ECO:0000256" key="7">
    <source>
        <dbReference type="ARBA" id="ARBA00023180"/>
    </source>
</evidence>
<dbReference type="AlphaFoldDB" id="A0A8C7G8T7"/>
<dbReference type="Ensembl" id="ENSOKIT00005040674.1">
    <property type="protein sequence ID" value="ENSOKIP00005038547.1"/>
    <property type="gene ID" value="ENSOKIG00005016428.1"/>
</dbReference>
<evidence type="ECO:0000256" key="6">
    <source>
        <dbReference type="ARBA" id="ARBA00023157"/>
    </source>
</evidence>
<feature type="region of interest" description="Disordered" evidence="9">
    <location>
        <begin position="300"/>
        <end position="322"/>
    </location>
</feature>
<keyword evidence="6" id="KW-1015">Disulfide bond</keyword>
<dbReference type="InterPro" id="IPR029034">
    <property type="entry name" value="Cystine-knot_cytokine"/>
</dbReference>
<dbReference type="InterPro" id="IPR017948">
    <property type="entry name" value="TGFb_CS"/>
</dbReference>
<dbReference type="CDD" id="cd13766">
    <property type="entry name" value="TGF_beta_GDF5_6_7"/>
    <property type="match status" value="1"/>
</dbReference>
<dbReference type="InterPro" id="IPR001111">
    <property type="entry name" value="TGF-b_propeptide"/>
</dbReference>
<dbReference type="Pfam" id="PF00019">
    <property type="entry name" value="TGF_beta"/>
    <property type="match status" value="1"/>
</dbReference>
<dbReference type="GO" id="GO:0005125">
    <property type="term" value="F:cytokine activity"/>
    <property type="evidence" value="ECO:0007669"/>
    <property type="project" value="TreeGrafter"/>
</dbReference>
<reference evidence="12" key="2">
    <citation type="submission" date="2025-09" db="UniProtKB">
        <authorList>
            <consortium name="Ensembl"/>
        </authorList>
    </citation>
    <scope>IDENTIFICATION</scope>
</reference>
<reference evidence="12" key="1">
    <citation type="submission" date="2025-08" db="UniProtKB">
        <authorList>
            <consortium name="Ensembl"/>
        </authorList>
    </citation>
    <scope>IDENTIFICATION</scope>
</reference>
<dbReference type="GeneTree" id="ENSGT00940000160140"/>
<gene>
    <name evidence="12" type="primary">GDF7</name>
    <name evidence="12" type="synonym">LOC109893710</name>
</gene>